<evidence type="ECO:0000313" key="3">
    <source>
        <dbReference type="Proteomes" id="UP000000267"/>
    </source>
</evidence>
<dbReference type="HOGENOM" id="CLU_078586_1_0_1"/>
<dbReference type="RefSeq" id="XP_001646163.1">
    <property type="nucleotide sequence ID" value="XM_001646113.1"/>
</dbReference>
<protein>
    <recommendedName>
        <fullName evidence="1">DUF3074 domain-containing protein</fullName>
    </recommendedName>
</protein>
<sequence length="259" mass="30576">MTGFQLSPQPYDNDELPTNKEEIKEVGEFMSRDVLKNWKKGKCYKFKTNKLIKDKKDISVQTYNKHIDSDFWMSRVSHHKIDKDTYYKIVYYLNGSKKDPKTGKWVMKDRAFRSKMEKEYIEVLNKFEILEQTDSGWVLVNLEYELGKPLATREFNEWVYPIEPYKSKSSKLETSMIVCLVANRPLKESTIHENHTKAYYASVEKLEYDYEKEELIWTMCTTSDAGGNVPKFLQNATIAKTVAKDIPYLFDYILKKSEK</sequence>
<dbReference type="SUPFAM" id="SSF55961">
    <property type="entry name" value="Bet v1-like"/>
    <property type="match status" value="1"/>
</dbReference>
<evidence type="ECO:0000259" key="1">
    <source>
        <dbReference type="Pfam" id="PF11274"/>
    </source>
</evidence>
<dbReference type="KEGG" id="vpo:Kpol_1039p56"/>
<name>A7THI1_VANPO</name>
<organism evidence="3">
    <name type="scientific">Vanderwaltozyma polyspora (strain ATCC 22028 / DSM 70294 / BCRC 21397 / CBS 2163 / NBRC 10782 / NRRL Y-8283 / UCD 57-17)</name>
    <name type="common">Kluyveromyces polysporus</name>
    <dbReference type="NCBI Taxonomy" id="436907"/>
    <lineage>
        <taxon>Eukaryota</taxon>
        <taxon>Fungi</taxon>
        <taxon>Dikarya</taxon>
        <taxon>Ascomycota</taxon>
        <taxon>Saccharomycotina</taxon>
        <taxon>Saccharomycetes</taxon>
        <taxon>Saccharomycetales</taxon>
        <taxon>Saccharomycetaceae</taxon>
        <taxon>Vanderwaltozyma</taxon>
    </lineage>
</organism>
<dbReference type="InParanoid" id="A7THI1"/>
<dbReference type="PhylomeDB" id="A7THI1"/>
<dbReference type="PANTHER" id="PTHR40370">
    <property type="entry name" value="EXPRESSED PROTEIN"/>
    <property type="match status" value="1"/>
</dbReference>
<accession>A7THI1</accession>
<gene>
    <name evidence="2" type="ORF">Kpol_1039p56</name>
</gene>
<dbReference type="EMBL" id="DS480391">
    <property type="protein sequence ID" value="EDO18305.1"/>
    <property type="molecule type" value="Genomic_DNA"/>
</dbReference>
<dbReference type="AlphaFoldDB" id="A7THI1"/>
<evidence type="ECO:0000313" key="2">
    <source>
        <dbReference type="EMBL" id="EDO18305.1"/>
    </source>
</evidence>
<dbReference type="GeneID" id="5546587"/>
<dbReference type="Pfam" id="PF11274">
    <property type="entry name" value="DUF3074"/>
    <property type="match status" value="1"/>
</dbReference>
<dbReference type="OMA" id="GDGAPWH"/>
<dbReference type="OrthoDB" id="6423603at2759"/>
<keyword evidence="3" id="KW-1185">Reference proteome</keyword>
<dbReference type="Proteomes" id="UP000000267">
    <property type="component" value="Unassembled WGS sequence"/>
</dbReference>
<dbReference type="PANTHER" id="PTHR40370:SF1">
    <property type="entry name" value="DUF3074 DOMAIN-CONTAINING PROTEIN"/>
    <property type="match status" value="1"/>
</dbReference>
<dbReference type="eggNOG" id="ENOG502QTT5">
    <property type="taxonomic scope" value="Eukaryota"/>
</dbReference>
<dbReference type="InterPro" id="IPR024500">
    <property type="entry name" value="DUF3074"/>
</dbReference>
<dbReference type="CDD" id="cd08864">
    <property type="entry name" value="SRPBCC_DUF3074"/>
    <property type="match status" value="1"/>
</dbReference>
<proteinExistence type="predicted"/>
<feature type="domain" description="DUF3074" evidence="1">
    <location>
        <begin position="72"/>
        <end position="253"/>
    </location>
</feature>
<reference evidence="2 3" key="1">
    <citation type="journal article" date="2007" name="Proc. Natl. Acad. Sci. U.S.A.">
        <title>Independent sorting-out of thousands of duplicated gene pairs in two yeast species descended from a whole-genome duplication.</title>
        <authorList>
            <person name="Scannell D.R."/>
            <person name="Frank A.C."/>
            <person name="Conant G.C."/>
            <person name="Byrne K.P."/>
            <person name="Woolfit M."/>
            <person name="Wolfe K.H."/>
        </authorList>
    </citation>
    <scope>NUCLEOTIDE SEQUENCE [LARGE SCALE GENOMIC DNA]</scope>
    <source>
        <strain evidence="3">ATCC 22028 / DSM 70294 / BCRC 21397 / CBS 2163 / NBRC 10782 / NRRL Y-8283 / UCD 57-17</strain>
    </source>
</reference>